<sequence>MIENLQEIETYMATNKDKAEVKTYLDTFRVQPTLEQFKGLTTTDATYKSFMDSENDKHTTKSLETWKTNNLDKLYQERFTKENPTADPKDTALTKLQAQLDKMQSDGVKKDLTNKALKMAQEKKLPIELVDFFVGATEEDTTKNLASLESVFASHIESVVTERLKGGYKPPTGTGTDVTYTMEQISKMTTAEINANWDAVQKSMKK</sequence>
<evidence type="ECO:0000313" key="2">
    <source>
        <dbReference type="Proteomes" id="UP001498469"/>
    </source>
</evidence>
<reference evidence="1 2" key="1">
    <citation type="submission" date="2023-11" db="EMBL/GenBank/DDBJ databases">
        <title>Draft genome sequence of a psychrophilic Clostridium strain from permafrost water brine.</title>
        <authorList>
            <person name="Shcherbakova V.A."/>
            <person name="Trubitsyn V.E."/>
            <person name="Zakharyuk A.G."/>
        </authorList>
    </citation>
    <scope>NUCLEOTIDE SEQUENCE [LARGE SCALE GENOMIC DNA]</scope>
    <source>
        <strain evidence="1 2">14F</strain>
    </source>
</reference>
<dbReference type="InterPro" id="IPR025580">
    <property type="entry name" value="Gp46"/>
</dbReference>
<proteinExistence type="predicted"/>
<accession>A0ABU7UU32</accession>
<keyword evidence="2" id="KW-1185">Reference proteome</keyword>
<protein>
    <submittedName>
        <fullName evidence="1">DUF4355 domain-containing protein</fullName>
    </submittedName>
</protein>
<organism evidence="1 2">
    <name type="scientific">Clostridium frigoriphilum</name>
    <dbReference type="NCBI Taxonomy" id="443253"/>
    <lineage>
        <taxon>Bacteria</taxon>
        <taxon>Bacillati</taxon>
        <taxon>Bacillota</taxon>
        <taxon>Clostridia</taxon>
        <taxon>Eubacteriales</taxon>
        <taxon>Clostridiaceae</taxon>
        <taxon>Clostridium</taxon>
    </lineage>
</organism>
<dbReference type="Proteomes" id="UP001498469">
    <property type="component" value="Unassembled WGS sequence"/>
</dbReference>
<dbReference type="Pfam" id="PF14265">
    <property type="entry name" value="DUF4355"/>
    <property type="match status" value="1"/>
</dbReference>
<gene>
    <name evidence="1" type="ORF">SJI18_21740</name>
</gene>
<comment type="caution">
    <text evidence="1">The sequence shown here is derived from an EMBL/GenBank/DDBJ whole genome shotgun (WGS) entry which is preliminary data.</text>
</comment>
<dbReference type="EMBL" id="JAZHFS010000033">
    <property type="protein sequence ID" value="MEF2114915.1"/>
    <property type="molecule type" value="Genomic_DNA"/>
</dbReference>
<evidence type="ECO:0000313" key="1">
    <source>
        <dbReference type="EMBL" id="MEF2114915.1"/>
    </source>
</evidence>
<dbReference type="RefSeq" id="WP_216247919.1">
    <property type="nucleotide sequence ID" value="NZ_JAZHFS010000033.1"/>
</dbReference>
<name>A0ABU7UU32_9CLOT</name>